<dbReference type="PROSITE" id="PS00198">
    <property type="entry name" value="4FE4S_FER_1"/>
    <property type="match status" value="1"/>
</dbReference>
<keyword evidence="5" id="KW-0408">Iron</keyword>
<keyword evidence="7" id="KW-0472">Membrane</keyword>
<dbReference type="PROSITE" id="PS51379">
    <property type="entry name" value="4FE4S_FER_2"/>
    <property type="match status" value="2"/>
</dbReference>
<dbReference type="GO" id="GO:0051539">
    <property type="term" value="F:4 iron, 4 sulfur cluster binding"/>
    <property type="evidence" value="ECO:0007669"/>
    <property type="project" value="UniProtKB-KW"/>
</dbReference>
<sequence>MTAIAAKAELQRPEGDGPAGLLRALLDDSREMTAVERFAKLHDEGAPPAQSKYYRDLIPAGLPDQGEQYAFDVDLDACSGCKACVSACHHLNGLEPTETWRNVGQLYGEGSSLGGTSGGLPVLQHVTTACHHCVDPGCLAGCPTNAYEKDPVTGIVRHLDDQCFGCQYCTMACPYEVPQYSKSKGIVRKCDMCHGRLAAGEAPACVQACPNGAIRITVVDVAETVARTDRGLFLPDSPPSQLTNPTTVYRTKRGLPTNVAGADAGFAEPQHAHAPLVAMLTLTQFSVGAVAVGSVVRWLGGGVGADAAIVLGMLAGQAGLAVAPLHLGRPHLAFRAVLGWRHSWLSREAIMFGVYAAFSIGAAVFATLPYVEPWMPEFVSKLIEKLVPVALRTPVEALAIVAGAVAVYCSAKIYIFTGRTFWLGSRSLLKFAGTALVLGLAAASATIGIAGGSASALAWLAVIVAGAKLAYEASLLAHRLDHEGDLRLTARLQLGALKPVTVARFAVGAAGVASLLIAGLGVLPPLFAPLGATALLAGEFVERWLYFSTVVPLRMPGGMPTR</sequence>
<evidence type="ECO:0000256" key="4">
    <source>
        <dbReference type="ARBA" id="ARBA00022737"/>
    </source>
</evidence>
<proteinExistence type="predicted"/>
<dbReference type="PANTHER" id="PTHR43545:SF6">
    <property type="entry name" value="FORMATE DEHYDROGENASE, NITRATE-INDUCIBLE, IRON-SULFUR SUBUNIT"/>
    <property type="match status" value="1"/>
</dbReference>
<feature type="transmembrane region" description="Helical" evidence="7">
    <location>
        <begin position="428"/>
        <end position="450"/>
    </location>
</feature>
<evidence type="ECO:0000256" key="3">
    <source>
        <dbReference type="ARBA" id="ARBA00022723"/>
    </source>
</evidence>
<feature type="domain" description="4Fe-4S ferredoxin-type" evidence="8">
    <location>
        <begin position="69"/>
        <end position="99"/>
    </location>
</feature>
<evidence type="ECO:0000256" key="7">
    <source>
        <dbReference type="SAM" id="Phobius"/>
    </source>
</evidence>
<evidence type="ECO:0000313" key="9">
    <source>
        <dbReference type="EMBL" id="TWT97579.1"/>
    </source>
</evidence>
<dbReference type="AlphaFoldDB" id="A0A5C6AD94"/>
<dbReference type="EMBL" id="SJPR01000002">
    <property type="protein sequence ID" value="TWT97579.1"/>
    <property type="molecule type" value="Genomic_DNA"/>
</dbReference>
<evidence type="ECO:0000256" key="1">
    <source>
        <dbReference type="ARBA" id="ARBA00004196"/>
    </source>
</evidence>
<name>A0A5C6AD94_9BACT</name>
<gene>
    <name evidence="9" type="primary">dmsB</name>
    <name evidence="9" type="ORF">Pla108_17310</name>
</gene>
<dbReference type="InterPro" id="IPR051555">
    <property type="entry name" value="FDH_Electron_Transfer_Unit"/>
</dbReference>
<dbReference type="Pfam" id="PF13247">
    <property type="entry name" value="Fer4_11"/>
    <property type="match status" value="1"/>
</dbReference>
<feature type="domain" description="4Fe-4S ferredoxin-type" evidence="8">
    <location>
        <begin position="154"/>
        <end position="183"/>
    </location>
</feature>
<dbReference type="Gene3D" id="3.30.70.20">
    <property type="match status" value="2"/>
</dbReference>
<feature type="transmembrane region" description="Helical" evidence="7">
    <location>
        <begin position="349"/>
        <end position="371"/>
    </location>
</feature>
<evidence type="ECO:0000256" key="5">
    <source>
        <dbReference type="ARBA" id="ARBA00023004"/>
    </source>
</evidence>
<protein>
    <submittedName>
        <fullName evidence="9">Anaerobic dimethyl sulfoxide reductase chain B</fullName>
    </submittedName>
</protein>
<keyword evidence="3" id="KW-0479">Metal-binding</keyword>
<dbReference type="OrthoDB" id="9810688at2"/>
<feature type="transmembrane region" description="Helical" evidence="7">
    <location>
        <begin position="456"/>
        <end position="480"/>
    </location>
</feature>
<accession>A0A5C6AD94</accession>
<evidence type="ECO:0000313" key="10">
    <source>
        <dbReference type="Proteomes" id="UP000317421"/>
    </source>
</evidence>
<dbReference type="GO" id="GO:0019645">
    <property type="term" value="P:anaerobic electron transport chain"/>
    <property type="evidence" value="ECO:0007669"/>
    <property type="project" value="InterPro"/>
</dbReference>
<keyword evidence="7" id="KW-0812">Transmembrane</keyword>
<dbReference type="InterPro" id="IPR017900">
    <property type="entry name" value="4Fe4S_Fe_S_CS"/>
</dbReference>
<dbReference type="Proteomes" id="UP000317421">
    <property type="component" value="Unassembled WGS sequence"/>
</dbReference>
<keyword evidence="7" id="KW-1133">Transmembrane helix</keyword>
<keyword evidence="6" id="KW-0411">Iron-sulfur</keyword>
<organism evidence="9 10">
    <name type="scientific">Botrimarina colliarenosi</name>
    <dbReference type="NCBI Taxonomy" id="2528001"/>
    <lineage>
        <taxon>Bacteria</taxon>
        <taxon>Pseudomonadati</taxon>
        <taxon>Planctomycetota</taxon>
        <taxon>Planctomycetia</taxon>
        <taxon>Pirellulales</taxon>
        <taxon>Lacipirellulaceae</taxon>
        <taxon>Botrimarina</taxon>
    </lineage>
</organism>
<feature type="transmembrane region" description="Helical" evidence="7">
    <location>
        <begin position="308"/>
        <end position="328"/>
    </location>
</feature>
<evidence type="ECO:0000256" key="6">
    <source>
        <dbReference type="ARBA" id="ARBA00023014"/>
    </source>
</evidence>
<dbReference type="CDD" id="cd16371">
    <property type="entry name" value="DMSOR_beta_like"/>
    <property type="match status" value="1"/>
</dbReference>
<keyword evidence="4" id="KW-0677">Repeat</keyword>
<evidence type="ECO:0000256" key="2">
    <source>
        <dbReference type="ARBA" id="ARBA00022485"/>
    </source>
</evidence>
<comment type="subcellular location">
    <subcellularLocation>
        <location evidence="1">Cell envelope</location>
    </subcellularLocation>
</comment>
<dbReference type="PANTHER" id="PTHR43545">
    <property type="entry name" value="FORMATE DEHYDROGENASE, NITRATE-INDUCIBLE, IRON-SULFUR SUBUNIT"/>
    <property type="match status" value="1"/>
</dbReference>
<dbReference type="GO" id="GO:0016020">
    <property type="term" value="C:membrane"/>
    <property type="evidence" value="ECO:0007669"/>
    <property type="project" value="InterPro"/>
</dbReference>
<dbReference type="GO" id="GO:0046872">
    <property type="term" value="F:metal ion binding"/>
    <property type="evidence" value="ECO:0007669"/>
    <property type="project" value="UniProtKB-KW"/>
</dbReference>
<dbReference type="InterPro" id="IPR007059">
    <property type="entry name" value="DmsC"/>
</dbReference>
<feature type="transmembrane region" description="Helical" evidence="7">
    <location>
        <begin position="397"/>
        <end position="416"/>
    </location>
</feature>
<comment type="caution">
    <text evidence="9">The sequence shown here is derived from an EMBL/GenBank/DDBJ whole genome shotgun (WGS) entry which is preliminary data.</text>
</comment>
<evidence type="ECO:0000259" key="8">
    <source>
        <dbReference type="PROSITE" id="PS51379"/>
    </source>
</evidence>
<dbReference type="SUPFAM" id="SSF54862">
    <property type="entry name" value="4Fe-4S ferredoxins"/>
    <property type="match status" value="1"/>
</dbReference>
<dbReference type="InterPro" id="IPR017896">
    <property type="entry name" value="4Fe4S_Fe-S-bd"/>
</dbReference>
<dbReference type="GO" id="GO:0030313">
    <property type="term" value="C:cell envelope"/>
    <property type="evidence" value="ECO:0007669"/>
    <property type="project" value="UniProtKB-SubCell"/>
</dbReference>
<dbReference type="RefSeq" id="WP_146444508.1">
    <property type="nucleotide sequence ID" value="NZ_SJPR01000002.1"/>
</dbReference>
<reference evidence="9 10" key="1">
    <citation type="submission" date="2019-02" db="EMBL/GenBank/DDBJ databases">
        <title>Deep-cultivation of Planctomycetes and their phenomic and genomic characterization uncovers novel biology.</title>
        <authorList>
            <person name="Wiegand S."/>
            <person name="Jogler M."/>
            <person name="Boedeker C."/>
            <person name="Pinto D."/>
            <person name="Vollmers J."/>
            <person name="Rivas-Marin E."/>
            <person name="Kohn T."/>
            <person name="Peeters S.H."/>
            <person name="Heuer A."/>
            <person name="Rast P."/>
            <person name="Oberbeckmann S."/>
            <person name="Bunk B."/>
            <person name="Jeske O."/>
            <person name="Meyerdierks A."/>
            <person name="Storesund J.E."/>
            <person name="Kallscheuer N."/>
            <person name="Luecker S."/>
            <person name="Lage O.M."/>
            <person name="Pohl T."/>
            <person name="Merkel B.J."/>
            <person name="Hornburger P."/>
            <person name="Mueller R.-W."/>
            <person name="Bruemmer F."/>
            <person name="Labrenz M."/>
            <person name="Spormann A.M."/>
            <person name="Op Den Camp H."/>
            <person name="Overmann J."/>
            <person name="Amann R."/>
            <person name="Jetten M.S.M."/>
            <person name="Mascher T."/>
            <person name="Medema M.H."/>
            <person name="Devos D.P."/>
            <person name="Kaster A.-K."/>
            <person name="Ovreas L."/>
            <person name="Rohde M."/>
            <person name="Galperin M.Y."/>
            <person name="Jogler C."/>
        </authorList>
    </citation>
    <scope>NUCLEOTIDE SEQUENCE [LARGE SCALE GENOMIC DNA]</scope>
    <source>
        <strain evidence="9 10">Pla108</strain>
    </source>
</reference>
<feature type="transmembrane region" description="Helical" evidence="7">
    <location>
        <begin position="276"/>
        <end position="296"/>
    </location>
</feature>
<keyword evidence="2" id="KW-0004">4Fe-4S</keyword>
<keyword evidence="10" id="KW-1185">Reference proteome</keyword>
<dbReference type="Pfam" id="PF04976">
    <property type="entry name" value="DmsC"/>
    <property type="match status" value="1"/>
</dbReference>
<feature type="transmembrane region" description="Helical" evidence="7">
    <location>
        <begin position="501"/>
        <end position="520"/>
    </location>
</feature>